<accession>A0A072VJQ2</accession>
<dbReference type="NCBIfam" id="TIGR01640">
    <property type="entry name" value="F_box_assoc_1"/>
    <property type="match status" value="1"/>
</dbReference>
<proteinExistence type="predicted"/>
<evidence type="ECO:0000313" key="1">
    <source>
        <dbReference type="EMBL" id="KEH41821.1"/>
    </source>
</evidence>
<reference evidence="1 4" key="1">
    <citation type="journal article" date="2011" name="Nature">
        <title>The Medicago genome provides insight into the evolution of rhizobial symbioses.</title>
        <authorList>
            <person name="Young N.D."/>
            <person name="Debelle F."/>
            <person name="Oldroyd G.E."/>
            <person name="Geurts R."/>
            <person name="Cannon S.B."/>
            <person name="Udvardi M.K."/>
            <person name="Benedito V.A."/>
            <person name="Mayer K.F."/>
            <person name="Gouzy J."/>
            <person name="Schoof H."/>
            <person name="Van de Peer Y."/>
            <person name="Proost S."/>
            <person name="Cook D.R."/>
            <person name="Meyers B.C."/>
            <person name="Spannagl M."/>
            <person name="Cheung F."/>
            <person name="De Mita S."/>
            <person name="Krishnakumar V."/>
            <person name="Gundlach H."/>
            <person name="Zhou S."/>
            <person name="Mudge J."/>
            <person name="Bharti A.K."/>
            <person name="Murray J.D."/>
            <person name="Naoumkina M.A."/>
            <person name="Rosen B."/>
            <person name="Silverstein K.A."/>
            <person name="Tang H."/>
            <person name="Rombauts S."/>
            <person name="Zhao P.X."/>
            <person name="Zhou P."/>
            <person name="Barbe V."/>
            <person name="Bardou P."/>
            <person name="Bechner M."/>
            <person name="Bellec A."/>
            <person name="Berger A."/>
            <person name="Berges H."/>
            <person name="Bidwell S."/>
            <person name="Bisseling T."/>
            <person name="Choisne N."/>
            <person name="Couloux A."/>
            <person name="Denny R."/>
            <person name="Deshpande S."/>
            <person name="Dai X."/>
            <person name="Doyle J.J."/>
            <person name="Dudez A.M."/>
            <person name="Farmer A.D."/>
            <person name="Fouteau S."/>
            <person name="Franken C."/>
            <person name="Gibelin C."/>
            <person name="Gish J."/>
            <person name="Goldstein S."/>
            <person name="Gonzalez A.J."/>
            <person name="Green P.J."/>
            <person name="Hallab A."/>
            <person name="Hartog M."/>
            <person name="Hua A."/>
            <person name="Humphray S.J."/>
            <person name="Jeong D.H."/>
            <person name="Jing Y."/>
            <person name="Jocker A."/>
            <person name="Kenton S.M."/>
            <person name="Kim D.J."/>
            <person name="Klee K."/>
            <person name="Lai H."/>
            <person name="Lang C."/>
            <person name="Lin S."/>
            <person name="Macmil S.L."/>
            <person name="Magdelenat G."/>
            <person name="Matthews L."/>
            <person name="McCorrison J."/>
            <person name="Monaghan E.L."/>
            <person name="Mun J.H."/>
            <person name="Najar F.Z."/>
            <person name="Nicholson C."/>
            <person name="Noirot C."/>
            <person name="O'Bleness M."/>
            <person name="Paule C.R."/>
            <person name="Poulain J."/>
            <person name="Prion F."/>
            <person name="Qin B."/>
            <person name="Qu C."/>
            <person name="Retzel E.F."/>
            <person name="Riddle C."/>
            <person name="Sallet E."/>
            <person name="Samain S."/>
            <person name="Samson N."/>
            <person name="Sanders I."/>
            <person name="Saurat O."/>
            <person name="Scarpelli C."/>
            <person name="Schiex T."/>
            <person name="Segurens B."/>
            <person name="Severin A.J."/>
            <person name="Sherrier D.J."/>
            <person name="Shi R."/>
            <person name="Sims S."/>
            <person name="Singer S.R."/>
            <person name="Sinharoy S."/>
            <person name="Sterck L."/>
            <person name="Viollet A."/>
            <person name="Wang B.B."/>
            <person name="Wang K."/>
            <person name="Wang M."/>
            <person name="Wang X."/>
            <person name="Warfsmann J."/>
            <person name="Weissenbach J."/>
            <person name="White D.D."/>
            <person name="White J.D."/>
            <person name="Wiley G.B."/>
            <person name="Wincker P."/>
            <person name="Xing Y."/>
            <person name="Yang L."/>
            <person name="Yao Z."/>
            <person name="Ying F."/>
            <person name="Zhai J."/>
            <person name="Zhou L."/>
            <person name="Zuber A."/>
            <person name="Denarie J."/>
            <person name="Dixon R.A."/>
            <person name="May G.D."/>
            <person name="Schwartz D.C."/>
            <person name="Rogers J."/>
            <person name="Quetier F."/>
            <person name="Town C.D."/>
            <person name="Roe B.A."/>
        </authorList>
    </citation>
    <scope>NUCLEOTIDE SEQUENCE [LARGE SCALE GENOMIC DNA]</scope>
    <source>
        <strain evidence="1">A17</strain>
        <strain evidence="3 4">cv. Jemalong A17</strain>
    </source>
</reference>
<dbReference type="InterPro" id="IPR017451">
    <property type="entry name" value="F-box-assoc_interact_dom"/>
</dbReference>
<protein>
    <submittedName>
        <fullName evidence="1">F-box protein interaction domain protein</fullName>
    </submittedName>
    <submittedName>
        <fullName evidence="2">Putative F-box associated interaction domain-containing protein</fullName>
    </submittedName>
</protein>
<keyword evidence="4" id="KW-1185">Reference proteome</keyword>
<reference evidence="2" key="4">
    <citation type="journal article" date="2018" name="Nat. Plants">
        <title>Whole-genome landscape of Medicago truncatula symbiotic genes.</title>
        <authorList>
            <person name="Pecrix Y."/>
            <person name="Gamas P."/>
            <person name="Carrere S."/>
        </authorList>
    </citation>
    <scope>NUCLEOTIDE SEQUENCE</scope>
    <source>
        <tissue evidence="2">Leaves</tissue>
    </source>
</reference>
<dbReference type="Proteomes" id="UP000265566">
    <property type="component" value="Chromosome 1"/>
</dbReference>
<dbReference type="AlphaFoldDB" id="A0A072VJQ2"/>
<dbReference type="OrthoDB" id="1406014at2759"/>
<dbReference type="Proteomes" id="UP000002051">
    <property type="component" value="Unassembled WGS sequence"/>
</dbReference>
<dbReference type="EMBL" id="PSQE01000001">
    <property type="protein sequence ID" value="RHN79364.1"/>
    <property type="molecule type" value="Genomic_DNA"/>
</dbReference>
<dbReference type="EMBL" id="CM001217">
    <property type="protein sequence ID" value="KEH41821.1"/>
    <property type="molecule type" value="Genomic_DNA"/>
</dbReference>
<dbReference type="EnsemblPlants" id="KEH41821">
    <property type="protein sequence ID" value="KEH41821"/>
    <property type="gene ID" value="MTR_1g055045"/>
</dbReference>
<dbReference type="HOGENOM" id="CLU_027176_1_4_1"/>
<dbReference type="Gramene" id="rna3146">
    <property type="protein sequence ID" value="RHN79364.1"/>
    <property type="gene ID" value="gene3146"/>
</dbReference>
<reference evidence="1 4" key="2">
    <citation type="journal article" date="2014" name="BMC Genomics">
        <title>An improved genome release (version Mt4.0) for the model legume Medicago truncatula.</title>
        <authorList>
            <person name="Tang H."/>
            <person name="Krishnakumar V."/>
            <person name="Bidwell S."/>
            <person name="Rosen B."/>
            <person name="Chan A."/>
            <person name="Zhou S."/>
            <person name="Gentzbittel L."/>
            <person name="Childs K.L."/>
            <person name="Yandell M."/>
            <person name="Gundlach H."/>
            <person name="Mayer K.F."/>
            <person name="Schwartz D.C."/>
            <person name="Town C.D."/>
        </authorList>
    </citation>
    <scope>GENOME REANNOTATION</scope>
    <source>
        <strain evidence="1">A17</strain>
        <strain evidence="3 4">cv. Jemalong A17</strain>
    </source>
</reference>
<organism evidence="1 4">
    <name type="scientific">Medicago truncatula</name>
    <name type="common">Barrel medic</name>
    <name type="synonym">Medicago tribuloides</name>
    <dbReference type="NCBI Taxonomy" id="3880"/>
    <lineage>
        <taxon>Eukaryota</taxon>
        <taxon>Viridiplantae</taxon>
        <taxon>Streptophyta</taxon>
        <taxon>Embryophyta</taxon>
        <taxon>Tracheophyta</taxon>
        <taxon>Spermatophyta</taxon>
        <taxon>Magnoliopsida</taxon>
        <taxon>eudicotyledons</taxon>
        <taxon>Gunneridae</taxon>
        <taxon>Pentapetalae</taxon>
        <taxon>rosids</taxon>
        <taxon>fabids</taxon>
        <taxon>Fabales</taxon>
        <taxon>Fabaceae</taxon>
        <taxon>Papilionoideae</taxon>
        <taxon>50 kb inversion clade</taxon>
        <taxon>NPAAA clade</taxon>
        <taxon>Hologalegina</taxon>
        <taxon>IRL clade</taxon>
        <taxon>Trifolieae</taxon>
        <taxon>Medicago</taxon>
    </lineage>
</organism>
<dbReference type="KEGG" id="mtr:25483632"/>
<name>A0A072VJQ2_MEDTR</name>
<evidence type="ECO:0000313" key="4">
    <source>
        <dbReference type="Proteomes" id="UP000002051"/>
    </source>
</evidence>
<evidence type="ECO:0000313" key="2">
    <source>
        <dbReference type="EMBL" id="RHN79364.1"/>
    </source>
</evidence>
<evidence type="ECO:0000313" key="3">
    <source>
        <dbReference type="EnsemblPlants" id="KEH41821"/>
    </source>
</evidence>
<sequence length="162" mass="18595">MVPSGEPGIFFGGTVNWLAYSNSGLPAIISFNLGIESYKEISQPDYGMFVKLTMCMLRDCLCIVSHSDSFNDVWLLMDYENQESWVKLIRLPYFGGDHGYYAHGPKIVYISEDDDHVLLMFKEFAKLKWVVYDCKNSTIKTIKIQDFSWVDSMVYIESLVSP</sequence>
<reference evidence="3" key="3">
    <citation type="submission" date="2015-04" db="UniProtKB">
        <authorList>
            <consortium name="EnsemblPlants"/>
        </authorList>
    </citation>
    <scope>IDENTIFICATION</scope>
    <source>
        <strain evidence="3">cv. Jemalong A17</strain>
    </source>
</reference>
<gene>
    <name evidence="3" type="primary">25483632</name>
    <name evidence="1" type="ordered locus">MTR_1g055045</name>
    <name evidence="2" type="ORF">MtrunA17_Chr1g0176541</name>
</gene>